<dbReference type="PANTHER" id="PTHR12110">
    <property type="entry name" value="HYDROXYPYRUVATE ISOMERASE"/>
    <property type="match status" value="1"/>
</dbReference>
<evidence type="ECO:0000313" key="2">
    <source>
        <dbReference type="EMBL" id="RNG17913.1"/>
    </source>
</evidence>
<reference evidence="2 3" key="1">
    <citation type="submission" date="2018-11" db="EMBL/GenBank/DDBJ databases">
        <title>The Potential of Streptomyces as Biocontrol Agents against the Tomato grey mould, Botrytis cinerea (Gray mold) Frontiers in Microbiology.</title>
        <authorList>
            <person name="Li D."/>
        </authorList>
    </citation>
    <scope>NUCLEOTIDE SEQUENCE [LARGE SCALE GENOMIC DNA]</scope>
    <source>
        <strain evidence="2 3">NEAU-LD23</strain>
    </source>
</reference>
<dbReference type="EMBL" id="RIBZ01000324">
    <property type="protein sequence ID" value="RNG17913.1"/>
    <property type="molecule type" value="Genomic_DNA"/>
</dbReference>
<dbReference type="InterPro" id="IPR036237">
    <property type="entry name" value="Xyl_isomerase-like_sf"/>
</dbReference>
<keyword evidence="2" id="KW-0413">Isomerase</keyword>
<keyword evidence="3" id="KW-1185">Reference proteome</keyword>
<evidence type="ECO:0000259" key="1">
    <source>
        <dbReference type="Pfam" id="PF01261"/>
    </source>
</evidence>
<feature type="domain" description="Xylose isomerase-like TIM barrel" evidence="1">
    <location>
        <begin position="19"/>
        <end position="305"/>
    </location>
</feature>
<proteinExistence type="predicted"/>
<protein>
    <submittedName>
        <fullName evidence="2">Sugar phosphate isomerase/epimerase</fullName>
    </submittedName>
</protein>
<evidence type="ECO:0000313" key="3">
    <source>
        <dbReference type="Proteomes" id="UP000275401"/>
    </source>
</evidence>
<name>A0A3M8VQ74_9ACTN</name>
<dbReference type="Proteomes" id="UP000275401">
    <property type="component" value="Unassembled WGS sequence"/>
</dbReference>
<dbReference type="InterPro" id="IPR050312">
    <property type="entry name" value="IolE/XylAMocC-like"/>
</dbReference>
<dbReference type="Gene3D" id="3.20.20.150">
    <property type="entry name" value="Divalent-metal-dependent TIM barrel enzymes"/>
    <property type="match status" value="1"/>
</dbReference>
<organism evidence="2 3">
    <name type="scientific">Streptomyces botrytidirepellens</name>
    <dbReference type="NCBI Taxonomy" id="2486417"/>
    <lineage>
        <taxon>Bacteria</taxon>
        <taxon>Bacillati</taxon>
        <taxon>Actinomycetota</taxon>
        <taxon>Actinomycetes</taxon>
        <taxon>Kitasatosporales</taxon>
        <taxon>Streptomycetaceae</taxon>
        <taxon>Streptomyces</taxon>
    </lineage>
</organism>
<dbReference type="GO" id="GO:0016853">
    <property type="term" value="F:isomerase activity"/>
    <property type="evidence" value="ECO:0007669"/>
    <property type="project" value="UniProtKB-KW"/>
</dbReference>
<dbReference type="InterPro" id="IPR013022">
    <property type="entry name" value="Xyl_isomerase-like_TIM-brl"/>
</dbReference>
<dbReference type="Pfam" id="PF01261">
    <property type="entry name" value="AP_endonuc_2"/>
    <property type="match status" value="1"/>
</dbReference>
<comment type="caution">
    <text evidence="2">The sequence shown here is derived from an EMBL/GenBank/DDBJ whole genome shotgun (WGS) entry which is preliminary data.</text>
</comment>
<dbReference type="AlphaFoldDB" id="A0A3M8VQ74"/>
<sequence length="316" mass="34100">MDIGLMTDSVAALTTRETLDLAADLGLDTVEFATGNWSTAPHVDLDRLLADEAARAELSAAVSGRGLRISALNANGNQLHPVTGAEQDRVLRGTIRLAGLLGVDTVVCMSGLPAAPGDSTPNWITTCWPPENTEVLERQWEAAVPYWRQLVGFARDHGVRLALEMHAHQLVYNAPTLLRLREAVGPVVGANMDPSHLMWMGADPIRSVQALGDAIYHVHAKDTRLEVERQGLTSRLETLPFDRVDDRSWNYVTLGDGHPGGTDFWSAFITALHAAGYAGTLSIEHEDLARTPTDGVRRSVDLLRAALTAGPVAAAR</sequence>
<dbReference type="PANTHER" id="PTHR12110:SF21">
    <property type="entry name" value="XYLOSE ISOMERASE-LIKE TIM BARREL DOMAIN-CONTAINING PROTEIN"/>
    <property type="match status" value="1"/>
</dbReference>
<gene>
    <name evidence="2" type="ORF">EEJ42_28765</name>
</gene>
<dbReference type="SUPFAM" id="SSF51658">
    <property type="entry name" value="Xylose isomerase-like"/>
    <property type="match status" value="1"/>
</dbReference>
<accession>A0A3M8VQ74</accession>
<dbReference type="RefSeq" id="WP_123104446.1">
    <property type="nucleotide sequence ID" value="NZ_RIBZ01000324.1"/>
</dbReference>